<sequence length="31" mass="3450">MDIKHQEAFEAVKQALKGKMDSSSFSRALPV</sequence>
<protein>
    <submittedName>
        <fullName evidence="2">Uncharacterized protein</fullName>
    </submittedName>
</protein>
<geneLocation type="plasmid" evidence="1">
    <name>pSH2-vir</name>
</geneLocation>
<dbReference type="AlphaFoldDB" id="A0A7G3L5A3"/>
<reference evidence="2" key="1">
    <citation type="submission" date="2018-07" db="EMBL/GenBank/DDBJ databases">
        <title>Diversity of ST11 carbapenem-resistant hypervirulent Klebsiella pneumoniae in China.</title>
        <authorList>
            <person name="Dong N."/>
            <person name="Chen S."/>
        </authorList>
    </citation>
    <scope>NUCLEOTIDE SEQUENCE</scope>
    <source>
        <strain evidence="2">SH2</strain>
        <plasmid evidence="2">pSH2-KPC</plasmid>
        <plasmid evidence="1">pSH2-vir</plasmid>
    </source>
</reference>
<keyword evidence="2" id="KW-0614">Plasmid</keyword>
<gene>
    <name evidence="1" type="ORF">ICEJAFMC_00503</name>
    <name evidence="2" type="ORF">PNDLPPAH_00061</name>
</gene>
<evidence type="ECO:0000313" key="1">
    <source>
        <dbReference type="EMBL" id="QEQ68194.1"/>
    </source>
</evidence>
<organism evidence="2">
    <name type="scientific">Klebsiella pneumoniae subsp. pneumoniae</name>
    <dbReference type="NCBI Taxonomy" id="72407"/>
    <lineage>
        <taxon>Bacteria</taxon>
        <taxon>Pseudomonadati</taxon>
        <taxon>Pseudomonadota</taxon>
        <taxon>Gammaproteobacteria</taxon>
        <taxon>Enterobacterales</taxon>
        <taxon>Enterobacteriaceae</taxon>
        <taxon>Klebsiella/Raoultella group</taxon>
        <taxon>Klebsiella</taxon>
        <taxon>Klebsiella pneumoniae complex</taxon>
    </lineage>
</organism>
<geneLocation type="plasmid" evidence="2">
    <name>pSH2-KPC</name>
</geneLocation>
<evidence type="ECO:0000313" key="2">
    <source>
        <dbReference type="EMBL" id="QEQ68310.1"/>
    </source>
</evidence>
<accession>A0A7G3L5A3</accession>
<dbReference type="EMBL" id="MH643790">
    <property type="protein sequence ID" value="QEQ68194.1"/>
    <property type="molecule type" value="Genomic_DNA"/>
</dbReference>
<dbReference type="EMBL" id="MH643791">
    <property type="protein sequence ID" value="QEQ68310.1"/>
    <property type="molecule type" value="Genomic_DNA"/>
</dbReference>
<proteinExistence type="predicted"/>
<name>A0A7G3L5A3_KLEPN</name>